<accession>A0A1F6C4A5</accession>
<name>A0A1F6C4A5_9BACT</name>
<proteinExistence type="predicted"/>
<comment type="caution">
    <text evidence="1">The sequence shown here is derived from an EMBL/GenBank/DDBJ whole genome shotgun (WGS) entry which is preliminary data.</text>
</comment>
<dbReference type="EMBL" id="MFKP01000024">
    <property type="protein sequence ID" value="OGG44020.1"/>
    <property type="molecule type" value="Genomic_DNA"/>
</dbReference>
<evidence type="ECO:0000313" key="2">
    <source>
        <dbReference type="Proteomes" id="UP000178249"/>
    </source>
</evidence>
<protein>
    <submittedName>
        <fullName evidence="1">Uncharacterized protein</fullName>
    </submittedName>
</protein>
<dbReference type="AlphaFoldDB" id="A0A1F6C4A5"/>
<gene>
    <name evidence="1" type="ORF">A2841_04055</name>
</gene>
<sequence length="66" mass="7300">MDNVHVRNVRMANKNNNTVRQTSVIDIFENWVENPKAGITNTGIRNVSAVTKISERGSLFVIGAVC</sequence>
<dbReference type="Proteomes" id="UP000178249">
    <property type="component" value="Unassembled WGS sequence"/>
</dbReference>
<evidence type="ECO:0000313" key="1">
    <source>
        <dbReference type="EMBL" id="OGG44020.1"/>
    </source>
</evidence>
<reference evidence="1 2" key="1">
    <citation type="journal article" date="2016" name="Nat. Commun.">
        <title>Thousands of microbial genomes shed light on interconnected biogeochemical processes in an aquifer system.</title>
        <authorList>
            <person name="Anantharaman K."/>
            <person name="Brown C.T."/>
            <person name="Hug L.A."/>
            <person name="Sharon I."/>
            <person name="Castelle C.J."/>
            <person name="Probst A.J."/>
            <person name="Thomas B.C."/>
            <person name="Singh A."/>
            <person name="Wilkins M.J."/>
            <person name="Karaoz U."/>
            <person name="Brodie E.L."/>
            <person name="Williams K.H."/>
            <person name="Hubbard S.S."/>
            <person name="Banfield J.F."/>
        </authorList>
    </citation>
    <scope>NUCLEOTIDE SEQUENCE [LARGE SCALE GENOMIC DNA]</scope>
</reference>
<organism evidence="1 2">
    <name type="scientific">Candidatus Kaiserbacteria bacterium RIFCSPHIGHO2_01_FULL_48_10</name>
    <dbReference type="NCBI Taxonomy" id="1798476"/>
    <lineage>
        <taxon>Bacteria</taxon>
        <taxon>Candidatus Kaiseribacteriota</taxon>
    </lineage>
</organism>